<dbReference type="NCBIfam" id="TIGR00613">
    <property type="entry name" value="reco"/>
    <property type="match status" value="1"/>
</dbReference>
<dbReference type="Pfam" id="PF11967">
    <property type="entry name" value="RecO_N"/>
    <property type="match status" value="1"/>
</dbReference>
<keyword evidence="4" id="KW-0233">DNA recombination</keyword>
<dbReference type="GO" id="GO:0043590">
    <property type="term" value="C:bacterial nucleoid"/>
    <property type="evidence" value="ECO:0007669"/>
    <property type="project" value="TreeGrafter"/>
</dbReference>
<evidence type="ECO:0000256" key="4">
    <source>
        <dbReference type="ARBA" id="ARBA00023172"/>
    </source>
</evidence>
<dbReference type="InterPro" id="IPR042242">
    <property type="entry name" value="RecO_C"/>
</dbReference>
<evidence type="ECO:0000256" key="1">
    <source>
        <dbReference type="ARBA" id="ARBA00007452"/>
    </source>
</evidence>
<feature type="domain" description="DNA replication/recombination mediator RecO N-terminal" evidence="7">
    <location>
        <begin position="1"/>
        <end position="79"/>
    </location>
</feature>
<organism evidence="8 9">
    <name type="scientific">candidate division WOR-1 bacterium RIFOXYB2_FULL_36_35</name>
    <dbReference type="NCBI Taxonomy" id="1802578"/>
    <lineage>
        <taxon>Bacteria</taxon>
        <taxon>Bacillati</taxon>
        <taxon>Saganbacteria</taxon>
    </lineage>
</organism>
<dbReference type="Proteomes" id="UP000177905">
    <property type="component" value="Unassembled WGS sequence"/>
</dbReference>
<accession>A0A1F4RXF8</accession>
<evidence type="ECO:0000256" key="3">
    <source>
        <dbReference type="ARBA" id="ARBA00022763"/>
    </source>
</evidence>
<protein>
    <recommendedName>
        <fullName evidence="2">DNA repair protein RecO</fullName>
    </recommendedName>
    <alternativeName>
        <fullName evidence="6">Recombination protein O</fullName>
    </alternativeName>
</protein>
<evidence type="ECO:0000259" key="7">
    <source>
        <dbReference type="Pfam" id="PF11967"/>
    </source>
</evidence>
<dbReference type="Pfam" id="PF02565">
    <property type="entry name" value="RecO_C"/>
    <property type="match status" value="1"/>
</dbReference>
<reference evidence="8 9" key="1">
    <citation type="journal article" date="2016" name="Nat. Commun.">
        <title>Thousands of microbial genomes shed light on interconnected biogeochemical processes in an aquifer system.</title>
        <authorList>
            <person name="Anantharaman K."/>
            <person name="Brown C.T."/>
            <person name="Hug L.A."/>
            <person name="Sharon I."/>
            <person name="Castelle C.J."/>
            <person name="Probst A.J."/>
            <person name="Thomas B.C."/>
            <person name="Singh A."/>
            <person name="Wilkins M.J."/>
            <person name="Karaoz U."/>
            <person name="Brodie E.L."/>
            <person name="Williams K.H."/>
            <person name="Hubbard S.S."/>
            <person name="Banfield J.F."/>
        </authorList>
    </citation>
    <scope>NUCLEOTIDE SEQUENCE [LARGE SCALE GENOMIC DNA]</scope>
</reference>
<dbReference type="PANTHER" id="PTHR33991">
    <property type="entry name" value="DNA REPAIR PROTEIN RECO"/>
    <property type="match status" value="1"/>
</dbReference>
<dbReference type="SUPFAM" id="SSF57863">
    <property type="entry name" value="ArfGap/RecO-like zinc finger"/>
    <property type="match status" value="1"/>
</dbReference>
<keyword evidence="3" id="KW-0227">DNA damage</keyword>
<evidence type="ECO:0000313" key="9">
    <source>
        <dbReference type="Proteomes" id="UP000177905"/>
    </source>
</evidence>
<dbReference type="InterPro" id="IPR022572">
    <property type="entry name" value="DNA_rep/recomb_RecO_N"/>
</dbReference>
<comment type="caution">
    <text evidence="8">The sequence shown here is derived from an EMBL/GenBank/DDBJ whole genome shotgun (WGS) entry which is preliminary data.</text>
</comment>
<dbReference type="GO" id="GO:0006302">
    <property type="term" value="P:double-strand break repair"/>
    <property type="evidence" value="ECO:0007669"/>
    <property type="project" value="TreeGrafter"/>
</dbReference>
<evidence type="ECO:0000256" key="5">
    <source>
        <dbReference type="ARBA" id="ARBA00023204"/>
    </source>
</evidence>
<dbReference type="Gene3D" id="1.20.1440.120">
    <property type="entry name" value="Recombination protein O, C-terminal domain"/>
    <property type="match status" value="1"/>
</dbReference>
<dbReference type="GO" id="GO:0006310">
    <property type="term" value="P:DNA recombination"/>
    <property type="evidence" value="ECO:0007669"/>
    <property type="project" value="UniProtKB-KW"/>
</dbReference>
<keyword evidence="5" id="KW-0234">DNA repair</keyword>
<proteinExistence type="inferred from homology"/>
<evidence type="ECO:0000256" key="2">
    <source>
        <dbReference type="ARBA" id="ARBA00021310"/>
    </source>
</evidence>
<dbReference type="InterPro" id="IPR003717">
    <property type="entry name" value="RecO"/>
</dbReference>
<dbReference type="EMBL" id="MEUA01000065">
    <property type="protein sequence ID" value="OGC12837.1"/>
    <property type="molecule type" value="Genomic_DNA"/>
</dbReference>
<dbReference type="Gene3D" id="2.40.50.140">
    <property type="entry name" value="Nucleic acid-binding proteins"/>
    <property type="match status" value="1"/>
</dbReference>
<dbReference type="SUPFAM" id="SSF50249">
    <property type="entry name" value="Nucleic acid-binding proteins"/>
    <property type="match status" value="1"/>
</dbReference>
<dbReference type="PANTHER" id="PTHR33991:SF1">
    <property type="entry name" value="DNA REPAIR PROTEIN RECO"/>
    <property type="match status" value="1"/>
</dbReference>
<evidence type="ECO:0000313" key="8">
    <source>
        <dbReference type="EMBL" id="OGC12837.1"/>
    </source>
</evidence>
<sequence length="170" mass="19613">MALYKTKGIVLKTRPFEETAKIVTFFTKDFGKINAIAKGAKRPNSKFGGRLEPLTLLDLSVAKGRNLDILSQSETIQNYQEVRNSHDKLMLAFYFVKIILKASDEYQPNPNLFKLLFYSLEKLRLSENIGGLDTYFEVNFLRVEGLFRPQVQPDILIGEHLGEDIRLWKR</sequence>
<name>A0A1F4RXF8_UNCSA</name>
<comment type="similarity">
    <text evidence="1">Belongs to the RecO family.</text>
</comment>
<gene>
    <name evidence="8" type="ORF">A2290_06595</name>
</gene>
<evidence type="ECO:0000256" key="6">
    <source>
        <dbReference type="ARBA" id="ARBA00033409"/>
    </source>
</evidence>
<dbReference type="InterPro" id="IPR037278">
    <property type="entry name" value="ARFGAP/RecO"/>
</dbReference>
<dbReference type="InterPro" id="IPR012340">
    <property type="entry name" value="NA-bd_OB-fold"/>
</dbReference>
<dbReference type="AlphaFoldDB" id="A0A1F4RXF8"/>